<keyword evidence="4" id="KW-0227">DNA damage</keyword>
<accession>A0A073ITA8</accession>
<dbReference type="AlphaFoldDB" id="A0A073ITA8"/>
<evidence type="ECO:0000256" key="3">
    <source>
        <dbReference type="ARBA" id="ARBA00022679"/>
    </source>
</evidence>
<dbReference type="EMBL" id="JMKI01000002">
    <property type="protein sequence ID" value="KEJ93548.1"/>
    <property type="molecule type" value="Genomic_DNA"/>
</dbReference>
<comment type="catalytic activity">
    <reaction evidence="6">
        <text>a 6-O-methyl-2'-deoxyguanosine in DNA + L-cysteinyl-[protein] = S-methyl-L-cysteinyl-[protein] + a 2'-deoxyguanosine in DNA</text>
        <dbReference type="Rhea" id="RHEA:24000"/>
        <dbReference type="Rhea" id="RHEA-COMP:10131"/>
        <dbReference type="Rhea" id="RHEA-COMP:10132"/>
        <dbReference type="Rhea" id="RHEA-COMP:11367"/>
        <dbReference type="Rhea" id="RHEA-COMP:11368"/>
        <dbReference type="ChEBI" id="CHEBI:29950"/>
        <dbReference type="ChEBI" id="CHEBI:82612"/>
        <dbReference type="ChEBI" id="CHEBI:85445"/>
        <dbReference type="ChEBI" id="CHEBI:85448"/>
        <dbReference type="EC" id="2.1.1.63"/>
    </reaction>
</comment>
<dbReference type="GO" id="GO:0006281">
    <property type="term" value="P:DNA repair"/>
    <property type="evidence" value="ECO:0007669"/>
    <property type="project" value="UniProtKB-KW"/>
</dbReference>
<keyword evidence="3 8" id="KW-0808">Transferase</keyword>
<protein>
    <submittedName>
        <fullName evidence="8">Cysteine methyltransferase</fullName>
    </submittedName>
</protein>
<keyword evidence="5" id="KW-0234">DNA repair</keyword>
<evidence type="ECO:0000256" key="6">
    <source>
        <dbReference type="ARBA" id="ARBA00049348"/>
    </source>
</evidence>
<keyword evidence="9" id="KW-1185">Reference proteome</keyword>
<dbReference type="OrthoDB" id="9789813at2"/>
<comment type="caution">
    <text evidence="8">The sequence shown here is derived from an EMBL/GenBank/DDBJ whole genome shotgun (WGS) entry which is preliminary data.</text>
</comment>
<sequence>MTSFFERVYEIVKEIPRGSVASYGQIAFMTGAPHCARHVGWAMRRAPEELPCHRVIMADGSFARGVDGERFRSLLSAEGVTFLPDGRVDMRKNRWRGR</sequence>
<dbReference type="PROSITE" id="PS00374">
    <property type="entry name" value="MGMT"/>
    <property type="match status" value="1"/>
</dbReference>
<comment type="catalytic activity">
    <reaction evidence="1">
        <text>a 4-O-methyl-thymidine in DNA + L-cysteinyl-[protein] = a thymidine in DNA + S-methyl-L-cysteinyl-[protein]</text>
        <dbReference type="Rhea" id="RHEA:53428"/>
        <dbReference type="Rhea" id="RHEA-COMP:10131"/>
        <dbReference type="Rhea" id="RHEA-COMP:10132"/>
        <dbReference type="Rhea" id="RHEA-COMP:13555"/>
        <dbReference type="Rhea" id="RHEA-COMP:13556"/>
        <dbReference type="ChEBI" id="CHEBI:29950"/>
        <dbReference type="ChEBI" id="CHEBI:82612"/>
        <dbReference type="ChEBI" id="CHEBI:137386"/>
        <dbReference type="ChEBI" id="CHEBI:137387"/>
        <dbReference type="EC" id="2.1.1.63"/>
    </reaction>
</comment>
<evidence type="ECO:0000259" key="7">
    <source>
        <dbReference type="Pfam" id="PF01035"/>
    </source>
</evidence>
<evidence type="ECO:0000256" key="2">
    <source>
        <dbReference type="ARBA" id="ARBA00022603"/>
    </source>
</evidence>
<dbReference type="InterPro" id="IPR036217">
    <property type="entry name" value="MethylDNA_cys_MeTrfase_DNAb"/>
</dbReference>
<evidence type="ECO:0000256" key="1">
    <source>
        <dbReference type="ARBA" id="ARBA00001286"/>
    </source>
</evidence>
<keyword evidence="2 8" id="KW-0489">Methyltransferase</keyword>
<dbReference type="eggNOG" id="COG3695">
    <property type="taxonomic scope" value="Bacteria"/>
</dbReference>
<name>A0A073ITA8_9BACT</name>
<gene>
    <name evidence="8" type="ORF">EH55_01885</name>
</gene>
<dbReference type="SUPFAM" id="SSF46767">
    <property type="entry name" value="Methylated DNA-protein cysteine methyltransferase, C-terminal domain"/>
    <property type="match status" value="1"/>
</dbReference>
<dbReference type="CDD" id="cd06445">
    <property type="entry name" value="ATase"/>
    <property type="match status" value="1"/>
</dbReference>
<dbReference type="RefSeq" id="WP_037974038.1">
    <property type="nucleotide sequence ID" value="NZ_JAXDSK010000018.1"/>
</dbReference>
<proteinExistence type="predicted"/>
<organism evidence="8 9">
    <name type="scientific">Synergistes jonesii</name>
    <dbReference type="NCBI Taxonomy" id="2754"/>
    <lineage>
        <taxon>Bacteria</taxon>
        <taxon>Thermotogati</taxon>
        <taxon>Synergistota</taxon>
        <taxon>Synergistia</taxon>
        <taxon>Synergistales</taxon>
        <taxon>Synergistaceae</taxon>
        <taxon>Synergistes</taxon>
    </lineage>
</organism>
<dbReference type="GeneID" id="90982438"/>
<dbReference type="InterPro" id="IPR001497">
    <property type="entry name" value="MethylDNA_cys_MeTrfase_AS"/>
</dbReference>
<reference evidence="8 9" key="1">
    <citation type="submission" date="2014-04" db="EMBL/GenBank/DDBJ databases">
        <title>Draft Genome Sequence of Synergistes jonesii.</title>
        <authorList>
            <person name="Coil D.A."/>
            <person name="Eisen J.A."/>
            <person name="Holland-Moritz H.E."/>
        </authorList>
    </citation>
    <scope>NUCLEOTIDE SEQUENCE [LARGE SCALE GENOMIC DNA]</scope>
    <source>
        <strain evidence="8 9">78-1</strain>
    </source>
</reference>
<dbReference type="PANTHER" id="PTHR42942:SF1">
    <property type="entry name" value="ALKYLTRANSFERASE-LIKE PROTEIN 1"/>
    <property type="match status" value="1"/>
</dbReference>
<evidence type="ECO:0000313" key="9">
    <source>
        <dbReference type="Proteomes" id="UP000027665"/>
    </source>
</evidence>
<dbReference type="InterPro" id="IPR014048">
    <property type="entry name" value="MethylDNA_cys_MeTrfase_DNA-bd"/>
</dbReference>
<evidence type="ECO:0000256" key="4">
    <source>
        <dbReference type="ARBA" id="ARBA00022763"/>
    </source>
</evidence>
<dbReference type="InterPro" id="IPR036388">
    <property type="entry name" value="WH-like_DNA-bd_sf"/>
</dbReference>
<feature type="domain" description="Methylated-DNA-[protein]-cysteine S-methyltransferase DNA binding" evidence="7">
    <location>
        <begin position="4"/>
        <end position="80"/>
    </location>
</feature>
<dbReference type="Gene3D" id="1.10.10.10">
    <property type="entry name" value="Winged helix-like DNA-binding domain superfamily/Winged helix DNA-binding domain"/>
    <property type="match status" value="1"/>
</dbReference>
<dbReference type="GO" id="GO:0003908">
    <property type="term" value="F:methylated-DNA-[protein]-cysteine S-methyltransferase activity"/>
    <property type="evidence" value="ECO:0007669"/>
    <property type="project" value="UniProtKB-EC"/>
</dbReference>
<dbReference type="InterPro" id="IPR052520">
    <property type="entry name" value="ATL_DNA_repair"/>
</dbReference>
<dbReference type="Pfam" id="PF01035">
    <property type="entry name" value="DNA_binding_1"/>
    <property type="match status" value="1"/>
</dbReference>
<evidence type="ECO:0000256" key="5">
    <source>
        <dbReference type="ARBA" id="ARBA00023204"/>
    </source>
</evidence>
<dbReference type="Proteomes" id="UP000027665">
    <property type="component" value="Unassembled WGS sequence"/>
</dbReference>
<evidence type="ECO:0000313" key="8">
    <source>
        <dbReference type="EMBL" id="KEJ93548.1"/>
    </source>
</evidence>
<dbReference type="NCBIfam" id="TIGR00589">
    <property type="entry name" value="ogt"/>
    <property type="match status" value="1"/>
</dbReference>
<dbReference type="GO" id="GO:0032259">
    <property type="term" value="P:methylation"/>
    <property type="evidence" value="ECO:0007669"/>
    <property type="project" value="UniProtKB-KW"/>
</dbReference>
<dbReference type="PANTHER" id="PTHR42942">
    <property type="entry name" value="6-O-METHYLGUANINE DNA METHYLTRANSFERASE"/>
    <property type="match status" value="1"/>
</dbReference>